<feature type="region of interest" description="Disordered" evidence="1">
    <location>
        <begin position="150"/>
        <end position="192"/>
    </location>
</feature>
<comment type="caution">
    <text evidence="3">The sequence shown here is derived from an EMBL/GenBank/DDBJ whole genome shotgun (WGS) entry which is preliminary data.</text>
</comment>
<evidence type="ECO:0000313" key="3">
    <source>
        <dbReference type="EMBL" id="PHH76064.1"/>
    </source>
</evidence>
<feature type="chain" id="PRO_5012744904" evidence="2">
    <location>
        <begin position="25"/>
        <end position="192"/>
    </location>
</feature>
<proteinExistence type="predicted"/>
<organism evidence="3 4">
    <name type="scientific">Ophiocordyceps australis</name>
    <dbReference type="NCBI Taxonomy" id="1399860"/>
    <lineage>
        <taxon>Eukaryota</taxon>
        <taxon>Fungi</taxon>
        <taxon>Dikarya</taxon>
        <taxon>Ascomycota</taxon>
        <taxon>Pezizomycotina</taxon>
        <taxon>Sordariomycetes</taxon>
        <taxon>Hypocreomycetidae</taxon>
        <taxon>Hypocreales</taxon>
        <taxon>Ophiocordycipitaceae</taxon>
        <taxon>Ophiocordyceps</taxon>
    </lineage>
</organism>
<keyword evidence="4" id="KW-1185">Reference proteome</keyword>
<dbReference type="OrthoDB" id="10525702at2759"/>
<evidence type="ECO:0000256" key="1">
    <source>
        <dbReference type="SAM" id="MobiDB-lite"/>
    </source>
</evidence>
<evidence type="ECO:0000256" key="2">
    <source>
        <dbReference type="SAM" id="SignalP"/>
    </source>
</evidence>
<name>A0A2C5Z9I2_9HYPO</name>
<reference evidence="3 4" key="1">
    <citation type="submission" date="2017-06" db="EMBL/GenBank/DDBJ databases">
        <title>Ant-infecting Ophiocordyceps genomes reveal a high diversity of potential behavioral manipulation genes and a possible major role for enterotoxins.</title>
        <authorList>
            <person name="De Bekker C."/>
            <person name="Evans H.C."/>
            <person name="Brachmann A."/>
            <person name="Hughes D.P."/>
        </authorList>
    </citation>
    <scope>NUCLEOTIDE SEQUENCE [LARGE SCALE GENOMIC DNA]</scope>
    <source>
        <strain evidence="3 4">1348a</strain>
    </source>
</reference>
<dbReference type="Proteomes" id="UP000224854">
    <property type="component" value="Unassembled WGS sequence"/>
</dbReference>
<keyword evidence="2" id="KW-0732">Signal</keyword>
<protein>
    <submittedName>
        <fullName evidence="3">Uncharacterized protein</fullName>
    </submittedName>
</protein>
<dbReference type="AlphaFoldDB" id="A0A2C5Z9I2"/>
<gene>
    <name evidence="3" type="ORF">CDD82_4152</name>
</gene>
<dbReference type="EMBL" id="NJEU01000337">
    <property type="protein sequence ID" value="PHH76064.1"/>
    <property type="molecule type" value="Genomic_DNA"/>
</dbReference>
<feature type="signal peptide" evidence="2">
    <location>
        <begin position="1"/>
        <end position="24"/>
    </location>
</feature>
<accession>A0A2C5Z9I2</accession>
<evidence type="ECO:0000313" key="4">
    <source>
        <dbReference type="Proteomes" id="UP000224854"/>
    </source>
</evidence>
<sequence length="192" mass="20279">MRRPGNPLWPLAFVLVVCLAFSHALPVFGLPQALALIAPKPTKARVPLRRLPSDLTPLLPPPTASASGPMAPLKNMFKDKAPAKAPLGPQGKFKTTGPMGRSYSIDPATVPAKALGHNPPGAAPLANSNYKTLGNKNPKVKTWAEKKASSYLNNPNLPKGNGQGTFTKDAMQSPRKTAGIDMAGIDDERTMG</sequence>